<dbReference type="HAMAP" id="MF_00015">
    <property type="entry name" value="LexA"/>
    <property type="match status" value="1"/>
</dbReference>
<dbReference type="Gene3D" id="2.10.109.10">
    <property type="entry name" value="Umud Fragment, subunit A"/>
    <property type="match status" value="1"/>
</dbReference>
<evidence type="ECO:0000256" key="5">
    <source>
        <dbReference type="ARBA" id="ARBA00022763"/>
    </source>
</evidence>
<organism evidence="17 18">
    <name type="scientific">Candidatus Coprosoma intestinipullorum</name>
    <dbReference type="NCBI Taxonomy" id="2840752"/>
    <lineage>
        <taxon>Bacteria</taxon>
        <taxon>Bacillati</taxon>
        <taxon>Bacillota</taxon>
        <taxon>Bacillota incertae sedis</taxon>
        <taxon>Candidatus Coprosoma</taxon>
    </lineage>
</organism>
<keyword evidence="4 13" id="KW-0235">DNA replication</keyword>
<keyword evidence="8 13" id="KW-0805">Transcription regulation</keyword>
<feature type="domain" description="LexA repressor DNA-binding" evidence="16">
    <location>
        <begin position="1"/>
        <end position="65"/>
    </location>
</feature>
<dbReference type="GO" id="GO:0009432">
    <property type="term" value="P:SOS response"/>
    <property type="evidence" value="ECO:0007669"/>
    <property type="project" value="UniProtKB-UniRule"/>
</dbReference>
<feature type="active site" description="For autocatalytic cleavage activity" evidence="13">
    <location>
        <position position="166"/>
    </location>
</feature>
<keyword evidence="5 13" id="KW-0227">DNA damage</keyword>
<dbReference type="PRINTS" id="PR00726">
    <property type="entry name" value="LEXASERPTASE"/>
</dbReference>
<dbReference type="NCBIfam" id="TIGR00498">
    <property type="entry name" value="lexA"/>
    <property type="match status" value="1"/>
</dbReference>
<dbReference type="InterPro" id="IPR036286">
    <property type="entry name" value="LexA/Signal_pep-like_sf"/>
</dbReference>
<dbReference type="GO" id="GO:0006508">
    <property type="term" value="P:proteolysis"/>
    <property type="evidence" value="ECO:0007669"/>
    <property type="project" value="InterPro"/>
</dbReference>
<evidence type="ECO:0000256" key="8">
    <source>
        <dbReference type="ARBA" id="ARBA00023015"/>
    </source>
</evidence>
<keyword evidence="10 13" id="KW-0804">Transcription</keyword>
<dbReference type="Pfam" id="PF00717">
    <property type="entry name" value="Peptidase_S24"/>
    <property type="match status" value="1"/>
</dbReference>
<evidence type="ECO:0000256" key="13">
    <source>
        <dbReference type="HAMAP-Rule" id="MF_00015"/>
    </source>
</evidence>
<dbReference type="GO" id="GO:0045892">
    <property type="term" value="P:negative regulation of DNA-templated transcription"/>
    <property type="evidence" value="ECO:0007669"/>
    <property type="project" value="UniProtKB-UniRule"/>
</dbReference>
<dbReference type="Proteomes" id="UP000886786">
    <property type="component" value="Unassembled WGS sequence"/>
</dbReference>
<dbReference type="InterPro" id="IPR006199">
    <property type="entry name" value="LexA_DNA-bd_dom"/>
</dbReference>
<dbReference type="CDD" id="cd06529">
    <property type="entry name" value="S24_LexA-like"/>
    <property type="match status" value="1"/>
</dbReference>
<dbReference type="AlphaFoldDB" id="A0A9D1CY46"/>
<dbReference type="Gene3D" id="1.10.10.10">
    <property type="entry name" value="Winged helix-like DNA-binding domain superfamily/Winged helix DNA-binding domain"/>
    <property type="match status" value="1"/>
</dbReference>
<keyword evidence="9 13" id="KW-0238">DNA-binding</keyword>
<dbReference type="InterPro" id="IPR039418">
    <property type="entry name" value="LexA-like"/>
</dbReference>
<comment type="function">
    <text evidence="13">Represses a number of genes involved in the response to DNA damage (SOS response), including recA and lexA. In the presence of single-stranded DNA, RecA interacts with LexA causing an autocatalytic cleavage which disrupts the DNA-binding part of LexA, leading to derepression of the SOS regulon and eventually DNA repair.</text>
</comment>
<reference evidence="17" key="1">
    <citation type="submission" date="2020-10" db="EMBL/GenBank/DDBJ databases">
        <authorList>
            <person name="Gilroy R."/>
        </authorList>
    </citation>
    <scope>NUCLEOTIDE SEQUENCE</scope>
    <source>
        <strain evidence="17">CHK147-3167</strain>
    </source>
</reference>
<dbReference type="GO" id="GO:0006281">
    <property type="term" value="P:DNA repair"/>
    <property type="evidence" value="ECO:0007669"/>
    <property type="project" value="UniProtKB-UniRule"/>
</dbReference>
<evidence type="ECO:0000256" key="9">
    <source>
        <dbReference type="ARBA" id="ARBA00023125"/>
    </source>
</evidence>
<feature type="DNA-binding region" description="H-T-H motif" evidence="13">
    <location>
        <begin position="28"/>
        <end position="48"/>
    </location>
</feature>
<feature type="site" description="Cleavage; by autolysis" evidence="13">
    <location>
        <begin position="92"/>
        <end position="93"/>
    </location>
</feature>
<proteinExistence type="inferred from homology"/>
<evidence type="ECO:0000256" key="7">
    <source>
        <dbReference type="ARBA" id="ARBA00022813"/>
    </source>
</evidence>
<dbReference type="PANTHER" id="PTHR33516">
    <property type="entry name" value="LEXA REPRESSOR"/>
    <property type="match status" value="1"/>
</dbReference>
<dbReference type="InterPro" id="IPR006200">
    <property type="entry name" value="LexA"/>
</dbReference>
<feature type="active site" description="For autocatalytic cleavage activity" evidence="13">
    <location>
        <position position="128"/>
    </location>
</feature>
<dbReference type="GO" id="GO:0006260">
    <property type="term" value="P:DNA replication"/>
    <property type="evidence" value="ECO:0007669"/>
    <property type="project" value="UniProtKB-UniRule"/>
</dbReference>
<dbReference type="InterPro" id="IPR036388">
    <property type="entry name" value="WH-like_DNA-bd_sf"/>
</dbReference>
<dbReference type="SUPFAM" id="SSF51306">
    <property type="entry name" value="LexA/Signal peptidase"/>
    <property type="match status" value="1"/>
</dbReference>
<dbReference type="InterPro" id="IPR050077">
    <property type="entry name" value="LexA_repressor"/>
</dbReference>
<reference evidence="17" key="2">
    <citation type="journal article" date="2021" name="PeerJ">
        <title>Extensive microbial diversity within the chicken gut microbiome revealed by metagenomics and culture.</title>
        <authorList>
            <person name="Gilroy R."/>
            <person name="Ravi A."/>
            <person name="Getino M."/>
            <person name="Pursley I."/>
            <person name="Horton D.L."/>
            <person name="Alikhan N.F."/>
            <person name="Baker D."/>
            <person name="Gharbi K."/>
            <person name="Hall N."/>
            <person name="Watson M."/>
            <person name="Adriaenssens E.M."/>
            <person name="Foster-Nyarko E."/>
            <person name="Jarju S."/>
            <person name="Secka A."/>
            <person name="Antonio M."/>
            <person name="Oren A."/>
            <person name="Chaudhuri R.R."/>
            <person name="La Ragione R."/>
            <person name="Hildebrand F."/>
            <person name="Pallen M.J."/>
        </authorList>
    </citation>
    <scope>NUCLEOTIDE SEQUENCE</scope>
    <source>
        <strain evidence="17">CHK147-3167</strain>
    </source>
</reference>
<name>A0A9D1CY46_9FIRM</name>
<keyword evidence="6 13" id="KW-0378">Hydrolase</keyword>
<evidence type="ECO:0000256" key="11">
    <source>
        <dbReference type="ARBA" id="ARBA00023204"/>
    </source>
</evidence>
<keyword evidence="12 13" id="KW-0742">SOS response</keyword>
<evidence type="ECO:0000256" key="10">
    <source>
        <dbReference type="ARBA" id="ARBA00023163"/>
    </source>
</evidence>
<comment type="similarity">
    <text evidence="1 13 14">Belongs to the peptidase S24 family.</text>
</comment>
<dbReference type="InterPro" id="IPR015927">
    <property type="entry name" value="Peptidase_S24_S26A/B/C"/>
</dbReference>
<dbReference type="Pfam" id="PF01726">
    <property type="entry name" value="LexA_DNA_bind"/>
    <property type="match status" value="1"/>
</dbReference>
<evidence type="ECO:0000256" key="3">
    <source>
        <dbReference type="ARBA" id="ARBA00022491"/>
    </source>
</evidence>
<evidence type="ECO:0000256" key="6">
    <source>
        <dbReference type="ARBA" id="ARBA00022801"/>
    </source>
</evidence>
<dbReference type="PANTHER" id="PTHR33516:SF2">
    <property type="entry name" value="LEXA REPRESSOR-RELATED"/>
    <property type="match status" value="1"/>
</dbReference>
<dbReference type="SUPFAM" id="SSF46785">
    <property type="entry name" value="Winged helix' DNA-binding domain"/>
    <property type="match status" value="1"/>
</dbReference>
<evidence type="ECO:0000259" key="16">
    <source>
        <dbReference type="Pfam" id="PF01726"/>
    </source>
</evidence>
<dbReference type="GO" id="GO:0003677">
    <property type="term" value="F:DNA binding"/>
    <property type="evidence" value="ECO:0007669"/>
    <property type="project" value="UniProtKB-UniRule"/>
</dbReference>
<keyword evidence="11 13" id="KW-0234">DNA repair</keyword>
<dbReference type="InterPro" id="IPR006197">
    <property type="entry name" value="Peptidase_S24_LexA"/>
</dbReference>
<dbReference type="FunFam" id="1.10.10.10:FF:000009">
    <property type="entry name" value="LexA repressor"/>
    <property type="match status" value="1"/>
</dbReference>
<evidence type="ECO:0000256" key="14">
    <source>
        <dbReference type="RuleBase" id="RU003991"/>
    </source>
</evidence>
<evidence type="ECO:0000313" key="18">
    <source>
        <dbReference type="Proteomes" id="UP000886786"/>
    </source>
</evidence>
<sequence length="205" mass="22767">MEKLTRRQTDVLNYVKSYIVSHGYPPTVREIGKALNISSPATIHAHLANLEAKGFIKKDGSKNRAIELLVKNEFDKENDLVSEVPLLGKTAAGSPIEAIEVPDEYFPLPTYLLPKGKEVFTLEVDGTSMINAGIYDGDIIIIERQNTARNGEIVVAMTDENTVTLKTFYKENGHIRLQPENDTMSPIILDNVTILGKAIGLYRKL</sequence>
<evidence type="ECO:0000256" key="2">
    <source>
        <dbReference type="ARBA" id="ARBA00011738"/>
    </source>
</evidence>
<dbReference type="GO" id="GO:0004252">
    <property type="term" value="F:serine-type endopeptidase activity"/>
    <property type="evidence" value="ECO:0007669"/>
    <property type="project" value="UniProtKB-UniRule"/>
</dbReference>
<dbReference type="FunFam" id="2.10.109.10:FF:000001">
    <property type="entry name" value="LexA repressor"/>
    <property type="match status" value="1"/>
</dbReference>
<evidence type="ECO:0000256" key="4">
    <source>
        <dbReference type="ARBA" id="ARBA00022705"/>
    </source>
</evidence>
<accession>A0A9D1CY46</accession>
<evidence type="ECO:0000256" key="1">
    <source>
        <dbReference type="ARBA" id="ARBA00007484"/>
    </source>
</evidence>
<evidence type="ECO:0000313" key="17">
    <source>
        <dbReference type="EMBL" id="HIQ90214.1"/>
    </source>
</evidence>
<dbReference type="InterPro" id="IPR036390">
    <property type="entry name" value="WH_DNA-bd_sf"/>
</dbReference>
<comment type="caution">
    <text evidence="17">The sequence shown here is derived from an EMBL/GenBank/DDBJ whole genome shotgun (WGS) entry which is preliminary data.</text>
</comment>
<protein>
    <recommendedName>
        <fullName evidence="13">LexA repressor</fullName>
        <ecNumber evidence="13">3.4.21.88</ecNumber>
    </recommendedName>
</protein>
<feature type="domain" description="Peptidase S24/S26A/S26B/S26C" evidence="15">
    <location>
        <begin position="85"/>
        <end position="199"/>
    </location>
</feature>
<comment type="subunit">
    <text evidence="2 13">Homodimer.</text>
</comment>
<evidence type="ECO:0000256" key="12">
    <source>
        <dbReference type="ARBA" id="ARBA00023236"/>
    </source>
</evidence>
<gene>
    <name evidence="13 17" type="primary">lexA</name>
    <name evidence="17" type="ORF">IAB27_01105</name>
</gene>
<keyword evidence="7 13" id="KW-0068">Autocatalytic cleavage</keyword>
<dbReference type="EMBL" id="DVFV01000024">
    <property type="protein sequence ID" value="HIQ90214.1"/>
    <property type="molecule type" value="Genomic_DNA"/>
</dbReference>
<dbReference type="EC" id="3.4.21.88" evidence="13"/>
<keyword evidence="3 13" id="KW-0678">Repressor</keyword>
<evidence type="ECO:0000259" key="15">
    <source>
        <dbReference type="Pfam" id="PF00717"/>
    </source>
</evidence>
<comment type="catalytic activity">
    <reaction evidence="13">
        <text>Hydrolysis of Ala-|-Gly bond in repressor LexA.</text>
        <dbReference type="EC" id="3.4.21.88"/>
    </reaction>
</comment>